<dbReference type="InterPro" id="IPR013655">
    <property type="entry name" value="PAS_fold_3"/>
</dbReference>
<dbReference type="EC" id="2.7.13.3" evidence="2"/>
<dbReference type="Gene3D" id="3.30.450.20">
    <property type="entry name" value="PAS domain"/>
    <property type="match status" value="2"/>
</dbReference>
<dbReference type="SMART" id="SM00086">
    <property type="entry name" value="PAC"/>
    <property type="match status" value="2"/>
</dbReference>
<dbReference type="CDD" id="cd00130">
    <property type="entry name" value="PAS"/>
    <property type="match status" value="1"/>
</dbReference>
<keyword evidence="3" id="KW-0597">Phosphoprotein</keyword>
<evidence type="ECO:0000313" key="9">
    <source>
        <dbReference type="EMBL" id="SCZ47654.1"/>
    </source>
</evidence>
<comment type="caution">
    <text evidence="8">The sequence shown here is derived from an EMBL/GenBank/DDBJ whole genome shotgun (WGS) entry which is preliminary data.</text>
</comment>
<dbReference type="AlphaFoldDB" id="A0A178L726"/>
<evidence type="ECO:0000313" key="8">
    <source>
        <dbReference type="EMBL" id="OAN25024.1"/>
    </source>
</evidence>
<dbReference type="NCBIfam" id="TIGR00229">
    <property type="entry name" value="sensory_box"/>
    <property type="match status" value="2"/>
</dbReference>
<feature type="domain" description="PAS" evidence="6">
    <location>
        <begin position="73"/>
        <end position="115"/>
    </location>
</feature>
<dbReference type="FunFam" id="3.30.450.20:FF:000099">
    <property type="entry name" value="Sensory box sensor histidine kinase"/>
    <property type="match status" value="1"/>
</dbReference>
<reference evidence="9" key="2">
    <citation type="submission" date="2016-10" db="EMBL/GenBank/DDBJ databases">
        <authorList>
            <person name="Varghese N."/>
            <person name="Submissions S."/>
        </authorList>
    </citation>
    <scope>NUCLEOTIDE SEQUENCE</scope>
    <source>
        <strain evidence="9">DSM 15758</strain>
    </source>
</reference>
<accession>A0A1G5PDQ9</accession>
<reference evidence="8 10" key="1">
    <citation type="submission" date="2016-04" db="EMBL/GenBank/DDBJ databases">
        <title>Draft Genome Sequences of Staphylococcus capitis Strain H36, S. capitis Strain H65, S. cohnii Strain H62, S. hominis Strain H69, Mycobacterium iranicum Strain H39, Plantibacter sp. Strain H53, Pseudomonas oryzihabitans Strain H72, and Microbacterium sp. Strain H83, isolated from residential settings.</title>
        <authorList>
            <person name="Lymperopoulou D."/>
            <person name="Adams R.I."/>
            <person name="Lindow S."/>
            <person name="Coil D.A."/>
            <person name="Jospin G."/>
            <person name="Eisen J.A."/>
        </authorList>
    </citation>
    <scope>NUCLEOTIDE SEQUENCE [LARGE SCALE GENOMIC DNA]</scope>
    <source>
        <strain evidence="8 10">H72</strain>
    </source>
</reference>
<proteinExistence type="predicted"/>
<accession>A0A178L726</accession>
<dbReference type="InterPro" id="IPR000700">
    <property type="entry name" value="PAS-assoc_C"/>
</dbReference>
<evidence type="ECO:0000259" key="6">
    <source>
        <dbReference type="PROSITE" id="PS50112"/>
    </source>
</evidence>
<reference evidence="11" key="3">
    <citation type="submission" date="2016-10" db="EMBL/GenBank/DDBJ databases">
        <authorList>
            <person name="de Groot N.N."/>
        </authorList>
    </citation>
    <scope>NUCLEOTIDE SEQUENCE [LARGE SCALE GENOMIC DNA]</scope>
    <source>
        <strain evidence="11">DSM 15758</strain>
    </source>
</reference>
<dbReference type="OrthoDB" id="9816309at2"/>
<dbReference type="EMBL" id="LWCR01000053">
    <property type="protein sequence ID" value="OAN25024.1"/>
    <property type="molecule type" value="Genomic_DNA"/>
</dbReference>
<dbReference type="InterPro" id="IPR001610">
    <property type="entry name" value="PAC"/>
</dbReference>
<evidence type="ECO:0000313" key="10">
    <source>
        <dbReference type="Proteomes" id="UP000078356"/>
    </source>
</evidence>
<dbReference type="GO" id="GO:0004673">
    <property type="term" value="F:protein histidine kinase activity"/>
    <property type="evidence" value="ECO:0007669"/>
    <property type="project" value="UniProtKB-EC"/>
</dbReference>
<dbReference type="SMART" id="SM00091">
    <property type="entry name" value="PAS"/>
    <property type="match status" value="1"/>
</dbReference>
<dbReference type="InterPro" id="IPR000014">
    <property type="entry name" value="PAS"/>
</dbReference>
<evidence type="ECO:0000256" key="5">
    <source>
        <dbReference type="ARBA" id="ARBA00022777"/>
    </source>
</evidence>
<gene>
    <name evidence="8" type="ORF">A4V15_24035</name>
    <name evidence="9" type="ORF">SAMN05216279_11551</name>
</gene>
<dbReference type="PROSITE" id="PS50112">
    <property type="entry name" value="PAS"/>
    <property type="match status" value="1"/>
</dbReference>
<feature type="domain" description="PAC" evidence="7">
    <location>
        <begin position="146"/>
        <end position="198"/>
    </location>
</feature>
<dbReference type="Proteomes" id="UP000183046">
    <property type="component" value="Unassembled WGS sequence"/>
</dbReference>
<feature type="domain" description="PAC" evidence="7">
    <location>
        <begin position="17"/>
        <end position="68"/>
    </location>
</feature>
<dbReference type="Proteomes" id="UP000078356">
    <property type="component" value="Unassembled WGS sequence"/>
</dbReference>
<sequence>MGVPEREIGQAISQGRADDDRWHLRADGQQFWASGVVMPIWENGQFAGVIKIIRDLTERVEAESRRHRQTEQLAEQFQQLAETIPQMVWISDLEGNDLYFNPRWEAFSGLTSEQLNHHGWNRLIDGATRAHVTGERADALARRGDWEATFQMRHRDGSYHWCLCRALPIRDAEGEIIRWFSSCTDVDAMLLQSQAFEKDAIDQRAVNVRQDAAIAQSNQDLSN</sequence>
<dbReference type="Pfam" id="PF08447">
    <property type="entry name" value="PAS_3"/>
    <property type="match status" value="1"/>
</dbReference>
<dbReference type="EMBL" id="FMWB01000015">
    <property type="protein sequence ID" value="SCZ47654.1"/>
    <property type="molecule type" value="Genomic_DNA"/>
</dbReference>
<evidence type="ECO:0000256" key="3">
    <source>
        <dbReference type="ARBA" id="ARBA00022553"/>
    </source>
</evidence>
<keyword evidence="4" id="KW-0808">Transferase</keyword>
<dbReference type="PANTHER" id="PTHR43304">
    <property type="entry name" value="PHYTOCHROME-LIKE PROTEIN CPH1"/>
    <property type="match status" value="1"/>
</dbReference>
<dbReference type="RefSeq" id="WP_064309079.1">
    <property type="nucleotide sequence ID" value="NZ_CP183398.1"/>
</dbReference>
<name>A0A178L726_9PSED</name>
<dbReference type="PROSITE" id="PS50113">
    <property type="entry name" value="PAC"/>
    <property type="match status" value="2"/>
</dbReference>
<dbReference type="InterPro" id="IPR052162">
    <property type="entry name" value="Sensor_kinase/Photoreceptor"/>
</dbReference>
<keyword evidence="5" id="KW-0418">Kinase</keyword>
<dbReference type="SUPFAM" id="SSF55785">
    <property type="entry name" value="PYP-like sensor domain (PAS domain)"/>
    <property type="match status" value="2"/>
</dbReference>
<dbReference type="InterPro" id="IPR035965">
    <property type="entry name" value="PAS-like_dom_sf"/>
</dbReference>
<evidence type="ECO:0000259" key="7">
    <source>
        <dbReference type="PROSITE" id="PS50113"/>
    </source>
</evidence>
<evidence type="ECO:0000256" key="4">
    <source>
        <dbReference type="ARBA" id="ARBA00022679"/>
    </source>
</evidence>
<protein>
    <recommendedName>
        <fullName evidence="2">histidine kinase</fullName>
        <ecNumber evidence="2">2.7.13.3</ecNumber>
    </recommendedName>
</protein>
<evidence type="ECO:0000313" key="11">
    <source>
        <dbReference type="Proteomes" id="UP000183046"/>
    </source>
</evidence>
<dbReference type="PANTHER" id="PTHR43304:SF1">
    <property type="entry name" value="PAC DOMAIN-CONTAINING PROTEIN"/>
    <property type="match status" value="1"/>
</dbReference>
<evidence type="ECO:0000256" key="2">
    <source>
        <dbReference type="ARBA" id="ARBA00012438"/>
    </source>
</evidence>
<organism evidence="8 10">
    <name type="scientific">Pseudomonas oryzihabitans</name>
    <dbReference type="NCBI Taxonomy" id="47885"/>
    <lineage>
        <taxon>Bacteria</taxon>
        <taxon>Pseudomonadati</taxon>
        <taxon>Pseudomonadota</taxon>
        <taxon>Gammaproteobacteria</taxon>
        <taxon>Pseudomonadales</taxon>
        <taxon>Pseudomonadaceae</taxon>
        <taxon>Pseudomonas</taxon>
    </lineage>
</organism>
<evidence type="ECO:0000256" key="1">
    <source>
        <dbReference type="ARBA" id="ARBA00000085"/>
    </source>
</evidence>
<comment type="catalytic activity">
    <reaction evidence="1">
        <text>ATP + protein L-histidine = ADP + protein N-phospho-L-histidine.</text>
        <dbReference type="EC" id="2.7.13.3"/>
    </reaction>
</comment>
<dbReference type="Pfam" id="PF13426">
    <property type="entry name" value="PAS_9"/>
    <property type="match status" value="1"/>
</dbReference>